<keyword evidence="9" id="KW-1185">Reference proteome</keyword>
<dbReference type="CDD" id="cd06177">
    <property type="entry name" value="MFS_NHS"/>
    <property type="match status" value="1"/>
</dbReference>
<feature type="transmembrane region" description="Helical" evidence="7">
    <location>
        <begin position="271"/>
        <end position="291"/>
    </location>
</feature>
<dbReference type="PANTHER" id="PTHR23522:SF4">
    <property type="entry name" value="NUCLEOSIDE PERMEASE NUPG-RELATED"/>
    <property type="match status" value="1"/>
</dbReference>
<dbReference type="GO" id="GO:0015212">
    <property type="term" value="F:cytidine transmembrane transporter activity"/>
    <property type="evidence" value="ECO:0007669"/>
    <property type="project" value="TreeGrafter"/>
</dbReference>
<keyword evidence="6 7" id="KW-0472">Membrane</keyword>
<dbReference type="Pfam" id="PF03825">
    <property type="entry name" value="Nuc_H_symport"/>
    <property type="match status" value="1"/>
</dbReference>
<evidence type="ECO:0000313" key="9">
    <source>
        <dbReference type="Proteomes" id="UP000184368"/>
    </source>
</evidence>
<dbReference type="OrthoDB" id="9783013at2"/>
<dbReference type="RefSeq" id="WP_073039604.1">
    <property type="nucleotide sequence ID" value="NZ_FQUO01000002.1"/>
</dbReference>
<keyword evidence="4 7" id="KW-0812">Transmembrane</keyword>
<comment type="subcellular location">
    <subcellularLocation>
        <location evidence="1">Cell membrane</location>
        <topology evidence="1">Multi-pass membrane protein</topology>
    </subcellularLocation>
</comment>
<evidence type="ECO:0000256" key="3">
    <source>
        <dbReference type="ARBA" id="ARBA00022475"/>
    </source>
</evidence>
<gene>
    <name evidence="8" type="ORF">SAMN05444008_10247</name>
</gene>
<keyword evidence="3" id="KW-1003">Cell membrane</keyword>
<dbReference type="InterPro" id="IPR036259">
    <property type="entry name" value="MFS_trans_sf"/>
</dbReference>
<evidence type="ECO:0000256" key="6">
    <source>
        <dbReference type="ARBA" id="ARBA00023136"/>
    </source>
</evidence>
<dbReference type="Gene3D" id="1.20.1250.20">
    <property type="entry name" value="MFS general substrate transporter like domains"/>
    <property type="match status" value="2"/>
</dbReference>
<dbReference type="EMBL" id="FQUO01000002">
    <property type="protein sequence ID" value="SHE59889.1"/>
    <property type="molecule type" value="Genomic_DNA"/>
</dbReference>
<feature type="transmembrane region" description="Helical" evidence="7">
    <location>
        <begin position="159"/>
        <end position="177"/>
    </location>
</feature>
<dbReference type="Proteomes" id="UP000184368">
    <property type="component" value="Unassembled WGS sequence"/>
</dbReference>
<dbReference type="GO" id="GO:0005886">
    <property type="term" value="C:plasma membrane"/>
    <property type="evidence" value="ECO:0007669"/>
    <property type="project" value="UniProtKB-SubCell"/>
</dbReference>
<dbReference type="PANTHER" id="PTHR23522">
    <property type="entry name" value="BLL5896 PROTEIN"/>
    <property type="match status" value="1"/>
</dbReference>
<evidence type="ECO:0000256" key="2">
    <source>
        <dbReference type="ARBA" id="ARBA00022448"/>
    </source>
</evidence>
<dbReference type="STRING" id="1302690.BUE76_13460"/>
<evidence type="ECO:0000256" key="4">
    <source>
        <dbReference type="ARBA" id="ARBA00022692"/>
    </source>
</evidence>
<feature type="transmembrane region" description="Helical" evidence="7">
    <location>
        <begin position="246"/>
        <end position="264"/>
    </location>
</feature>
<keyword evidence="5 7" id="KW-1133">Transmembrane helix</keyword>
<feature type="transmembrane region" description="Helical" evidence="7">
    <location>
        <begin position="331"/>
        <end position="358"/>
    </location>
</feature>
<keyword evidence="2" id="KW-0813">Transport</keyword>
<dbReference type="InterPro" id="IPR004740">
    <property type="entry name" value="Nuc_H_symport"/>
</dbReference>
<proteinExistence type="predicted"/>
<evidence type="ECO:0000256" key="1">
    <source>
        <dbReference type="ARBA" id="ARBA00004651"/>
    </source>
</evidence>
<name>A0A1M4UT84_9BACT</name>
<organism evidence="8 9">
    <name type="scientific">Cnuella takakiae</name>
    <dbReference type="NCBI Taxonomy" id="1302690"/>
    <lineage>
        <taxon>Bacteria</taxon>
        <taxon>Pseudomonadati</taxon>
        <taxon>Bacteroidota</taxon>
        <taxon>Chitinophagia</taxon>
        <taxon>Chitinophagales</taxon>
        <taxon>Chitinophagaceae</taxon>
        <taxon>Cnuella</taxon>
    </lineage>
</organism>
<dbReference type="SUPFAM" id="SSF103473">
    <property type="entry name" value="MFS general substrate transporter"/>
    <property type="match status" value="1"/>
</dbReference>
<evidence type="ECO:0000313" key="8">
    <source>
        <dbReference type="EMBL" id="SHE59889.1"/>
    </source>
</evidence>
<feature type="transmembrane region" description="Helical" evidence="7">
    <location>
        <begin position="378"/>
        <end position="397"/>
    </location>
</feature>
<feature type="transmembrane region" description="Helical" evidence="7">
    <location>
        <begin position="297"/>
        <end position="319"/>
    </location>
</feature>
<dbReference type="GO" id="GO:0015213">
    <property type="term" value="F:uridine transmembrane transporter activity"/>
    <property type="evidence" value="ECO:0007669"/>
    <property type="project" value="TreeGrafter"/>
</dbReference>
<feature type="transmembrane region" description="Helical" evidence="7">
    <location>
        <begin position="45"/>
        <end position="64"/>
    </location>
</feature>
<evidence type="ECO:0000256" key="7">
    <source>
        <dbReference type="SAM" id="Phobius"/>
    </source>
</evidence>
<accession>A0A1M4UT84</accession>
<feature type="transmembrane region" description="Helical" evidence="7">
    <location>
        <begin position="208"/>
        <end position="226"/>
    </location>
</feature>
<feature type="transmembrane region" description="Helical" evidence="7">
    <location>
        <begin position="97"/>
        <end position="120"/>
    </location>
</feature>
<feature type="transmembrane region" description="Helical" evidence="7">
    <location>
        <begin position="132"/>
        <end position="153"/>
    </location>
</feature>
<evidence type="ECO:0000256" key="5">
    <source>
        <dbReference type="ARBA" id="ARBA00022989"/>
    </source>
</evidence>
<reference evidence="8 9" key="1">
    <citation type="submission" date="2016-11" db="EMBL/GenBank/DDBJ databases">
        <authorList>
            <person name="Jaros S."/>
            <person name="Januszkiewicz K."/>
            <person name="Wedrychowicz H."/>
        </authorList>
    </citation>
    <scope>NUCLEOTIDE SEQUENCE [LARGE SCALE GENOMIC DNA]</scope>
    <source>
        <strain evidence="8 9">DSM 26897</strain>
    </source>
</reference>
<sequence>MKSATGASLSLMMFLEYFVWGAWYVTVGTYMKVNLEASDAQIGATYGALAIATMISPFFVGMVADRYFAAQRIMGVLHLLGAALLFFATQIGNPNVFYWIILFYSLLYMPTIALSNSVAFGQMNDPGKQFPWIRVFGTVGWIVAGLLIGALGIEKTGNTFYMAAAASAVLGLVSFFLPNTPPKGKSAEQSAAGALGTEAFVLFRNRPYLIFFIAAILVCIPLSFYYGFANLFLNEVGMENAAGKMILGQVSEAVFILAIPFLFNRIGVKNMLLLGMVAWILRYLCFAYGNIETGSWMLYAGIVLHGICYDFFFVTGYMYTEKKAGQQIKNAAQGLFTFATYGLGMFIGTYFSGMIAGMYTLEAINPFTNATGHNWTNIWYVPAFIAAGVLLYFLLFFKEKNTVGVATAAPPPMQQ</sequence>
<feature type="transmembrane region" description="Helical" evidence="7">
    <location>
        <begin position="73"/>
        <end position="91"/>
    </location>
</feature>
<protein>
    <submittedName>
        <fullName evidence="8">Nucleoside transporter</fullName>
    </submittedName>
</protein>
<dbReference type="AlphaFoldDB" id="A0A1M4UT84"/>